<organism evidence="2 3">
    <name type="scientific">Kribbella qitaiheensis</name>
    <dbReference type="NCBI Taxonomy" id="1544730"/>
    <lineage>
        <taxon>Bacteria</taxon>
        <taxon>Bacillati</taxon>
        <taxon>Actinomycetota</taxon>
        <taxon>Actinomycetes</taxon>
        <taxon>Propionibacteriales</taxon>
        <taxon>Kribbellaceae</taxon>
        <taxon>Kribbella</taxon>
    </lineage>
</organism>
<dbReference type="KEGG" id="kqi:F1D05_11305"/>
<dbReference type="EMBL" id="CP043661">
    <property type="protein sequence ID" value="QNE18374.1"/>
    <property type="molecule type" value="Genomic_DNA"/>
</dbReference>
<protein>
    <submittedName>
        <fullName evidence="2">Uncharacterized protein</fullName>
    </submittedName>
</protein>
<dbReference type="AlphaFoldDB" id="A0A7G6WWK9"/>
<accession>A0A7G6WWK9</accession>
<keyword evidence="3" id="KW-1185">Reference proteome</keyword>
<dbReference type="Proteomes" id="UP000515563">
    <property type="component" value="Chromosome"/>
</dbReference>
<evidence type="ECO:0000313" key="3">
    <source>
        <dbReference type="Proteomes" id="UP000515563"/>
    </source>
</evidence>
<reference evidence="3" key="1">
    <citation type="submission" date="2019-09" db="EMBL/GenBank/DDBJ databases">
        <title>Antimicrobial potential of Antarctic Bacteria.</title>
        <authorList>
            <person name="Benaud N."/>
            <person name="Edwards R.J."/>
            <person name="Ferrari B.C."/>
        </authorList>
    </citation>
    <scope>NUCLEOTIDE SEQUENCE [LARGE SCALE GENOMIC DNA]</scope>
    <source>
        <strain evidence="3">SPB151</strain>
    </source>
</reference>
<dbReference type="RefSeq" id="WP_185447466.1">
    <property type="nucleotide sequence ID" value="NZ_CP043661.1"/>
</dbReference>
<proteinExistence type="predicted"/>
<gene>
    <name evidence="2" type="ORF">F1D05_11305</name>
</gene>
<evidence type="ECO:0000256" key="1">
    <source>
        <dbReference type="SAM" id="MobiDB-lite"/>
    </source>
</evidence>
<sequence length="82" mass="8282">MTTARTDPLGLAGAEGGGLLPDRGVRLPGRGEHLHVQAGPLPRPAQGASPRRGRLAGCQHLDAFAEVVGGEVGDPGELVLDG</sequence>
<reference evidence="2 3" key="2">
    <citation type="journal article" date="2020" name="Microbiol. Resour. Announc.">
        <title>Antarctic desert soil bacteria exhibit high novel natural product potential, evaluated through long-read genome sequencing and comparative genomics.</title>
        <authorList>
            <person name="Benaud N."/>
            <person name="Edwards R.J."/>
            <person name="Amos T.G."/>
            <person name="D'Agostino P.M."/>
            <person name="Gutierrez-Chavez C."/>
            <person name="Montgomery K."/>
            <person name="Nicetic I."/>
            <person name="Ferrari B.C."/>
        </authorList>
    </citation>
    <scope>NUCLEOTIDE SEQUENCE [LARGE SCALE GENOMIC DNA]</scope>
    <source>
        <strain evidence="2 3">SPB151</strain>
    </source>
</reference>
<feature type="region of interest" description="Disordered" evidence="1">
    <location>
        <begin position="1"/>
        <end position="28"/>
    </location>
</feature>
<name>A0A7G6WWK9_9ACTN</name>
<evidence type="ECO:0000313" key="2">
    <source>
        <dbReference type="EMBL" id="QNE18374.1"/>
    </source>
</evidence>